<dbReference type="SUPFAM" id="SSF53850">
    <property type="entry name" value="Periplasmic binding protein-like II"/>
    <property type="match status" value="1"/>
</dbReference>
<dbReference type="RefSeq" id="WP_344085536.1">
    <property type="nucleotide sequence ID" value="NZ_BAAALS010000026.1"/>
</dbReference>
<comment type="caution">
    <text evidence="1">The sequence shown here is derived from an EMBL/GenBank/DDBJ whole genome shotgun (WGS) entry which is preliminary data.</text>
</comment>
<sequence length="418" mass="44620">MLVGLVVLAVLGPLAFVAVRQFTGAGGATINVFWWGGQARADLTHKALELYSSRNPHVRFVERWQGDSGYFDELAALAAAGSAPDLFQIDDNWLAEYLSRGVTMDLSPYIGSTIDTSGFSKGLAGSGTVNGRVGGVAAAGNTPAMIYDRTVVQRYGLVEPSAGMTWDELIAWGVELNQASGGKVAGTMDPSADYQALQVWLRQQNKDLYDGARLGFTQADLTRWFQMWADARTAGATPPPDVVRSANAGDITKQLVATKAAGTSFVWSNQLEELSAYTDHELGIAPYPGDPVGQWARASMYWAASADTEHAGIVADVINFLVNDPGAGVILGAERGLSPNLKVRERIADTLSPAMRTSVTFEARLSSRFGTTPPPPPAGHLQVKTQLTQAAESVQFARATPEAAAKTFFAQVTQIMYG</sequence>
<dbReference type="EMBL" id="BAAALS010000026">
    <property type="protein sequence ID" value="GAA1768870.1"/>
    <property type="molecule type" value="Genomic_DNA"/>
</dbReference>
<dbReference type="PANTHER" id="PTHR43649">
    <property type="entry name" value="ARABINOSE-BINDING PROTEIN-RELATED"/>
    <property type="match status" value="1"/>
</dbReference>
<proteinExistence type="predicted"/>
<evidence type="ECO:0000313" key="1">
    <source>
        <dbReference type="EMBL" id="GAA1768870.1"/>
    </source>
</evidence>
<keyword evidence="2" id="KW-1185">Reference proteome</keyword>
<accession>A0ABN2KYS5</accession>
<name>A0ABN2KYS5_9ACTN</name>
<dbReference type="PANTHER" id="PTHR43649:SF12">
    <property type="entry name" value="DIACETYLCHITOBIOSE BINDING PROTEIN DASA"/>
    <property type="match status" value="1"/>
</dbReference>
<reference evidence="1 2" key="1">
    <citation type="journal article" date="2019" name="Int. J. Syst. Evol. Microbiol.">
        <title>The Global Catalogue of Microorganisms (GCM) 10K type strain sequencing project: providing services to taxonomists for standard genome sequencing and annotation.</title>
        <authorList>
            <consortium name="The Broad Institute Genomics Platform"/>
            <consortium name="The Broad Institute Genome Sequencing Center for Infectious Disease"/>
            <person name="Wu L."/>
            <person name="Ma J."/>
        </authorList>
    </citation>
    <scope>NUCLEOTIDE SEQUENCE [LARGE SCALE GENOMIC DNA]</scope>
    <source>
        <strain evidence="1 2">JCM 13249</strain>
    </source>
</reference>
<evidence type="ECO:0000313" key="2">
    <source>
        <dbReference type="Proteomes" id="UP001500655"/>
    </source>
</evidence>
<dbReference type="Proteomes" id="UP001500655">
    <property type="component" value="Unassembled WGS sequence"/>
</dbReference>
<gene>
    <name evidence="1" type="ORF">GCM10009681_45240</name>
</gene>
<dbReference type="InterPro" id="IPR006059">
    <property type="entry name" value="SBP"/>
</dbReference>
<dbReference type="Pfam" id="PF13416">
    <property type="entry name" value="SBP_bac_8"/>
    <property type="match status" value="1"/>
</dbReference>
<organism evidence="1 2">
    <name type="scientific">Luedemannella helvata</name>
    <dbReference type="NCBI Taxonomy" id="349315"/>
    <lineage>
        <taxon>Bacteria</taxon>
        <taxon>Bacillati</taxon>
        <taxon>Actinomycetota</taxon>
        <taxon>Actinomycetes</taxon>
        <taxon>Micromonosporales</taxon>
        <taxon>Micromonosporaceae</taxon>
        <taxon>Luedemannella</taxon>
    </lineage>
</organism>
<dbReference type="InterPro" id="IPR050490">
    <property type="entry name" value="Bact_solute-bd_prot1"/>
</dbReference>
<protein>
    <submittedName>
        <fullName evidence="1">Extracellular solute-binding protein</fullName>
    </submittedName>
</protein>
<dbReference type="Gene3D" id="3.40.190.10">
    <property type="entry name" value="Periplasmic binding protein-like II"/>
    <property type="match status" value="2"/>
</dbReference>